<protein>
    <recommendedName>
        <fullName evidence="4">Secreted protein</fullName>
    </recommendedName>
</protein>
<dbReference type="eggNOG" id="ENOG5033YZT">
    <property type="taxonomic scope" value="Bacteria"/>
</dbReference>
<dbReference type="Proteomes" id="UP000000851">
    <property type="component" value="Chromosome"/>
</dbReference>
<keyword evidence="1" id="KW-0732">Signal</keyword>
<sequence length="194" mass="18941" precursor="true">MNRNALRALLPAAALAATVVALPSASATGTPASGSVTVTATNAFLTQELRAGIAEVPLPSATGGYSSTAGGTATFPVTGGDAVLPRFVGSITLGGGLAFADGLTGKIICFHQVAFGGDTQALTAVPDGQSTPVTLFVLGDNTVGSGVGVTPQTLTGDADLDPSGAAYLDQALHTSFFTGGQIVGSLSVTFTPAS</sequence>
<dbReference type="EMBL" id="CP001700">
    <property type="protein sequence ID" value="ACU76489.1"/>
    <property type="molecule type" value="Genomic_DNA"/>
</dbReference>
<dbReference type="KEGG" id="cai:Caci_7665"/>
<proteinExistence type="predicted"/>
<dbReference type="STRING" id="479433.Caci_7665"/>
<dbReference type="RefSeq" id="WP_015796214.1">
    <property type="nucleotide sequence ID" value="NC_013131.1"/>
</dbReference>
<dbReference type="AlphaFoldDB" id="C7QCM6"/>
<organism evidence="2 3">
    <name type="scientific">Catenulispora acidiphila (strain DSM 44928 / JCM 14897 / NBRC 102108 / NRRL B-24433 / ID139908)</name>
    <dbReference type="NCBI Taxonomy" id="479433"/>
    <lineage>
        <taxon>Bacteria</taxon>
        <taxon>Bacillati</taxon>
        <taxon>Actinomycetota</taxon>
        <taxon>Actinomycetes</taxon>
        <taxon>Catenulisporales</taxon>
        <taxon>Catenulisporaceae</taxon>
        <taxon>Catenulispora</taxon>
    </lineage>
</organism>
<feature type="chain" id="PRO_5038418288" description="Secreted protein" evidence="1">
    <location>
        <begin position="28"/>
        <end position="194"/>
    </location>
</feature>
<name>C7QCM6_CATAD</name>
<evidence type="ECO:0000313" key="3">
    <source>
        <dbReference type="Proteomes" id="UP000000851"/>
    </source>
</evidence>
<gene>
    <name evidence="2" type="ordered locus">Caci_7665</name>
</gene>
<keyword evidence="3" id="KW-1185">Reference proteome</keyword>
<dbReference type="OrthoDB" id="3869328at2"/>
<evidence type="ECO:0000256" key="1">
    <source>
        <dbReference type="SAM" id="SignalP"/>
    </source>
</evidence>
<feature type="signal peptide" evidence="1">
    <location>
        <begin position="1"/>
        <end position="27"/>
    </location>
</feature>
<dbReference type="InParanoid" id="C7QCM6"/>
<reference evidence="2 3" key="1">
    <citation type="journal article" date="2009" name="Stand. Genomic Sci.">
        <title>Complete genome sequence of Catenulispora acidiphila type strain (ID 139908).</title>
        <authorList>
            <person name="Copeland A."/>
            <person name="Lapidus A."/>
            <person name="Glavina Del Rio T."/>
            <person name="Nolan M."/>
            <person name="Lucas S."/>
            <person name="Chen F."/>
            <person name="Tice H."/>
            <person name="Cheng J.F."/>
            <person name="Bruce D."/>
            <person name="Goodwin L."/>
            <person name="Pitluck S."/>
            <person name="Mikhailova N."/>
            <person name="Pati A."/>
            <person name="Ivanova N."/>
            <person name="Mavromatis K."/>
            <person name="Chen A."/>
            <person name="Palaniappan K."/>
            <person name="Chain P."/>
            <person name="Land M."/>
            <person name="Hauser L."/>
            <person name="Chang Y.J."/>
            <person name="Jeffries C.D."/>
            <person name="Chertkov O."/>
            <person name="Brettin T."/>
            <person name="Detter J.C."/>
            <person name="Han C."/>
            <person name="Ali Z."/>
            <person name="Tindall B.J."/>
            <person name="Goker M."/>
            <person name="Bristow J."/>
            <person name="Eisen J.A."/>
            <person name="Markowitz V."/>
            <person name="Hugenholtz P."/>
            <person name="Kyrpides N.C."/>
            <person name="Klenk H.P."/>
        </authorList>
    </citation>
    <scope>NUCLEOTIDE SEQUENCE [LARGE SCALE GENOMIC DNA]</scope>
    <source>
        <strain evidence="3">DSM 44928 / JCM 14897 / NBRC 102108 / NRRL B-24433 / ID139908</strain>
    </source>
</reference>
<evidence type="ECO:0008006" key="4">
    <source>
        <dbReference type="Google" id="ProtNLM"/>
    </source>
</evidence>
<accession>C7QCM6</accession>
<dbReference type="HOGENOM" id="CLU_1400279_0_0_11"/>
<evidence type="ECO:0000313" key="2">
    <source>
        <dbReference type="EMBL" id="ACU76489.1"/>
    </source>
</evidence>